<dbReference type="PANTHER" id="PTHR11926">
    <property type="entry name" value="GLUCOSYL/GLUCURONOSYL TRANSFERASES"/>
    <property type="match status" value="1"/>
</dbReference>
<dbReference type="PROSITE" id="PS00375">
    <property type="entry name" value="UDPGT"/>
    <property type="match status" value="1"/>
</dbReference>
<dbReference type="OrthoDB" id="5835829at2759"/>
<dbReference type="EC" id="2.4.1.-" evidence="4"/>
<name>A0A9Q0KXK2_9MAGN</name>
<dbReference type="Pfam" id="PF00201">
    <property type="entry name" value="UDPGT"/>
    <property type="match status" value="1"/>
</dbReference>
<proteinExistence type="inferred from homology"/>
<evidence type="ECO:0000256" key="2">
    <source>
        <dbReference type="ARBA" id="ARBA00022679"/>
    </source>
</evidence>
<evidence type="ECO:0000313" key="6">
    <source>
        <dbReference type="Proteomes" id="UP001141806"/>
    </source>
</evidence>
<dbReference type="Proteomes" id="UP001141806">
    <property type="component" value="Unassembled WGS sequence"/>
</dbReference>
<dbReference type="Gene3D" id="3.40.50.2000">
    <property type="entry name" value="Glycogen Phosphorylase B"/>
    <property type="match status" value="2"/>
</dbReference>
<dbReference type="FunFam" id="3.40.50.2000:FF:000138">
    <property type="entry name" value="Glycosyltransferase"/>
    <property type="match status" value="1"/>
</dbReference>
<protein>
    <recommendedName>
        <fullName evidence="4">Glycosyltransferase</fullName>
        <ecNumber evidence="4">2.4.1.-</ecNumber>
    </recommendedName>
</protein>
<evidence type="ECO:0000256" key="3">
    <source>
        <dbReference type="RuleBase" id="RU003718"/>
    </source>
</evidence>
<keyword evidence="3" id="KW-0328">Glycosyltransferase</keyword>
<evidence type="ECO:0000256" key="1">
    <source>
        <dbReference type="ARBA" id="ARBA00009995"/>
    </source>
</evidence>
<evidence type="ECO:0000313" key="5">
    <source>
        <dbReference type="EMBL" id="KAJ4978256.1"/>
    </source>
</evidence>
<comment type="caution">
    <text evidence="5">The sequence shown here is derived from an EMBL/GenBank/DDBJ whole genome shotgun (WGS) entry which is preliminary data.</text>
</comment>
<gene>
    <name evidence="5" type="ORF">NE237_009036</name>
</gene>
<dbReference type="InterPro" id="IPR002213">
    <property type="entry name" value="UDP_glucos_trans"/>
</dbReference>
<dbReference type="GO" id="GO:0080044">
    <property type="term" value="F:quercetin 7-O-glucosyltransferase activity"/>
    <property type="evidence" value="ECO:0007669"/>
    <property type="project" value="TreeGrafter"/>
</dbReference>
<dbReference type="InterPro" id="IPR035595">
    <property type="entry name" value="UDP_glycos_trans_CS"/>
</dbReference>
<dbReference type="EMBL" id="JAMYWD010000002">
    <property type="protein sequence ID" value="KAJ4978256.1"/>
    <property type="molecule type" value="Genomic_DNA"/>
</dbReference>
<accession>A0A9Q0KXK2</accession>
<dbReference type="AlphaFoldDB" id="A0A9Q0KXK2"/>
<dbReference type="CDD" id="cd03784">
    <property type="entry name" value="GT1_Gtf-like"/>
    <property type="match status" value="1"/>
</dbReference>
<evidence type="ECO:0000256" key="4">
    <source>
        <dbReference type="RuleBase" id="RU362057"/>
    </source>
</evidence>
<comment type="similarity">
    <text evidence="1 3">Belongs to the UDP-glycosyltransferase family.</text>
</comment>
<keyword evidence="2 3" id="KW-0808">Transferase</keyword>
<keyword evidence="6" id="KW-1185">Reference proteome</keyword>
<organism evidence="5 6">
    <name type="scientific">Protea cynaroides</name>
    <dbReference type="NCBI Taxonomy" id="273540"/>
    <lineage>
        <taxon>Eukaryota</taxon>
        <taxon>Viridiplantae</taxon>
        <taxon>Streptophyta</taxon>
        <taxon>Embryophyta</taxon>
        <taxon>Tracheophyta</taxon>
        <taxon>Spermatophyta</taxon>
        <taxon>Magnoliopsida</taxon>
        <taxon>Proteales</taxon>
        <taxon>Proteaceae</taxon>
        <taxon>Protea</taxon>
    </lineage>
</organism>
<dbReference type="GO" id="GO:0080043">
    <property type="term" value="F:quercetin 3-O-glucosyltransferase activity"/>
    <property type="evidence" value="ECO:0007669"/>
    <property type="project" value="TreeGrafter"/>
</dbReference>
<reference evidence="5" key="1">
    <citation type="journal article" date="2023" name="Plant J.">
        <title>The genome of the king protea, Protea cynaroides.</title>
        <authorList>
            <person name="Chang J."/>
            <person name="Duong T.A."/>
            <person name="Schoeman C."/>
            <person name="Ma X."/>
            <person name="Roodt D."/>
            <person name="Barker N."/>
            <person name="Li Z."/>
            <person name="Van de Peer Y."/>
            <person name="Mizrachi E."/>
        </authorList>
    </citation>
    <scope>NUCLEOTIDE SEQUENCE</scope>
    <source>
        <tissue evidence="5">Young leaves</tissue>
    </source>
</reference>
<sequence>MDCVEAGTNKPHELCRHKCHVVAMPYPGRGHVNPMMNLCKLLASKGKDGGDDILITFVVTEEWLSFIGSDPKPANIQFRSIPDIIPSENGRATNFVGFIEAVMTKMDGPFEQLLDQLELETPVSVILADSFLMCAVKVGSQRNIPVASLWTQSPSVFSVFHHFDLLVQNGHFPADLSVRGRERINYIPGISSICLEDLPTVFNGPGREVLDRILEALSWVTKAQCLLLTSFYDLDTQCTDALSSALPFPVYPVGPTIPHMTFKDDTSNSSSEDYMKWLDSQSKGSVLYVSLGSFLSVSSAQMDEIAVGLLDSEVPFLWIARQDTSRLQAACGDKGLVIPWCDQLRVLCHSSIGGFLSHCGLNSTLESVFAGIPMLTFPIFWDQMPNSKLIAEDLRIGWRVKSEVSTNKLVKSEDIARTVQSFMDSNGEETKEMRRRVRELQSACHRAIEKGGSSQSNLDAFVKDILQYAK</sequence>
<dbReference type="PANTHER" id="PTHR11926:SF1395">
    <property type="entry name" value="GLYCOSYLTRANSFERASE"/>
    <property type="match status" value="1"/>
</dbReference>
<dbReference type="SUPFAM" id="SSF53756">
    <property type="entry name" value="UDP-Glycosyltransferase/glycogen phosphorylase"/>
    <property type="match status" value="1"/>
</dbReference>